<reference evidence="2 3" key="1">
    <citation type="submission" date="2016-07" db="EMBL/GenBank/DDBJ databases">
        <title>Pervasive Adenine N6-methylation of Active Genes in Fungi.</title>
        <authorList>
            <consortium name="DOE Joint Genome Institute"/>
            <person name="Mondo S.J."/>
            <person name="Dannebaum R.O."/>
            <person name="Kuo R.C."/>
            <person name="Labutti K."/>
            <person name="Haridas S."/>
            <person name="Kuo A."/>
            <person name="Salamov A."/>
            <person name="Ahrendt S.R."/>
            <person name="Lipzen A."/>
            <person name="Sullivan W."/>
            <person name="Andreopoulos W.B."/>
            <person name="Clum A."/>
            <person name="Lindquist E."/>
            <person name="Daum C."/>
            <person name="Ramamoorthy G.K."/>
            <person name="Gryganskyi A."/>
            <person name="Culley D."/>
            <person name="Magnuson J.K."/>
            <person name="James T.Y."/>
            <person name="O'Malley M.A."/>
            <person name="Stajich J.E."/>
            <person name="Spatafora J.W."/>
            <person name="Visel A."/>
            <person name="Grigoriev I.V."/>
        </authorList>
    </citation>
    <scope>NUCLEOTIDE SEQUENCE [LARGE SCALE GENOMIC DNA]</scope>
    <source>
        <strain evidence="2 3">JEL800</strain>
    </source>
</reference>
<evidence type="ECO:0000313" key="3">
    <source>
        <dbReference type="Proteomes" id="UP000193642"/>
    </source>
</evidence>
<sequence>MVNYWLTAAMAIPATGIRNISDSVQPTHQTFIDGLTFISFLLLLTVATIPISLYFCCRGFSKPNKNLVIHSHRKHITALGIGLAFVCVIIAVICGTRGNELVSRFVQSVPSTATSLSFDASFTISQVPTVVSNALSSLELSVNQTVEAEVSKLPIPISDFKSAGIPLLSVLKTLSTHRLGLQQMQPQLTQKSQPSTRSSPISSELFSLLIHS</sequence>
<name>A0A1Y2CZV7_9FUNG</name>
<organism evidence="2 3">
    <name type="scientific">Rhizoclosmatium globosum</name>
    <dbReference type="NCBI Taxonomy" id="329046"/>
    <lineage>
        <taxon>Eukaryota</taxon>
        <taxon>Fungi</taxon>
        <taxon>Fungi incertae sedis</taxon>
        <taxon>Chytridiomycota</taxon>
        <taxon>Chytridiomycota incertae sedis</taxon>
        <taxon>Chytridiomycetes</taxon>
        <taxon>Chytridiales</taxon>
        <taxon>Chytriomycetaceae</taxon>
        <taxon>Rhizoclosmatium</taxon>
    </lineage>
</organism>
<evidence type="ECO:0000256" key="1">
    <source>
        <dbReference type="SAM" id="Phobius"/>
    </source>
</evidence>
<dbReference type="AlphaFoldDB" id="A0A1Y2CZV7"/>
<feature type="transmembrane region" description="Helical" evidence="1">
    <location>
        <begin position="76"/>
        <end position="93"/>
    </location>
</feature>
<keyword evidence="1" id="KW-0472">Membrane</keyword>
<dbReference type="OrthoDB" id="2127034at2759"/>
<keyword evidence="3" id="KW-1185">Reference proteome</keyword>
<gene>
    <name evidence="2" type="ORF">BCR33DRAFT_321380</name>
</gene>
<keyword evidence="1" id="KW-0812">Transmembrane</keyword>
<comment type="caution">
    <text evidence="2">The sequence shown here is derived from an EMBL/GenBank/DDBJ whole genome shotgun (WGS) entry which is preliminary data.</text>
</comment>
<protein>
    <submittedName>
        <fullName evidence="2">Uncharacterized protein</fullName>
    </submittedName>
</protein>
<proteinExistence type="predicted"/>
<feature type="transmembrane region" description="Helical" evidence="1">
    <location>
        <begin position="35"/>
        <end position="55"/>
    </location>
</feature>
<evidence type="ECO:0000313" key="2">
    <source>
        <dbReference type="EMBL" id="ORY52563.1"/>
    </source>
</evidence>
<dbReference type="Proteomes" id="UP000193642">
    <property type="component" value="Unassembled WGS sequence"/>
</dbReference>
<dbReference type="EMBL" id="MCGO01000003">
    <property type="protein sequence ID" value="ORY52563.1"/>
    <property type="molecule type" value="Genomic_DNA"/>
</dbReference>
<accession>A0A1Y2CZV7</accession>
<keyword evidence="1" id="KW-1133">Transmembrane helix</keyword>